<protein>
    <submittedName>
        <fullName evidence="2">PEF-CTERM protein sorting domain-containing protein</fullName>
    </submittedName>
</protein>
<dbReference type="Proteomes" id="UP000198535">
    <property type="component" value="Unassembled WGS sequence"/>
</dbReference>
<gene>
    <name evidence="2" type="ORF">SAMN04488696_0015</name>
</gene>
<evidence type="ECO:0000313" key="2">
    <source>
        <dbReference type="EMBL" id="SFM14275.1"/>
    </source>
</evidence>
<reference evidence="3" key="1">
    <citation type="submission" date="2016-10" db="EMBL/GenBank/DDBJ databases">
        <authorList>
            <person name="Varghese N."/>
            <person name="Submissions S."/>
        </authorList>
    </citation>
    <scope>NUCLEOTIDE SEQUENCE [LARGE SCALE GENOMIC DNA]</scope>
    <source>
        <strain evidence="3">Mob M</strain>
    </source>
</reference>
<dbReference type="Pfam" id="PF26596">
    <property type="entry name" value="PEF-CTERM_ARCH"/>
    <property type="match status" value="1"/>
</dbReference>
<keyword evidence="3" id="KW-1185">Reference proteome</keyword>
<dbReference type="EMBL" id="FOUJ01000001">
    <property type="protein sequence ID" value="SFM14275.1"/>
    <property type="molecule type" value="Genomic_DNA"/>
</dbReference>
<dbReference type="AlphaFoldDB" id="A0A1I4NFW7"/>
<dbReference type="NCBIfam" id="TIGR03024">
    <property type="entry name" value="arch_PEF_CTERM"/>
    <property type="match status" value="1"/>
</dbReference>
<organism evidence="2 3">
    <name type="scientific">Methanolobus profundi</name>
    <dbReference type="NCBI Taxonomy" id="487685"/>
    <lineage>
        <taxon>Archaea</taxon>
        <taxon>Methanobacteriati</taxon>
        <taxon>Methanobacteriota</taxon>
        <taxon>Stenosarchaea group</taxon>
        <taxon>Methanomicrobia</taxon>
        <taxon>Methanosarcinales</taxon>
        <taxon>Methanosarcinaceae</taxon>
        <taxon>Methanolobus</taxon>
    </lineage>
</organism>
<dbReference type="RefSeq" id="WP_245747790.1">
    <property type="nucleotide sequence ID" value="NZ_FOUJ01000001.1"/>
</dbReference>
<sequence>MKFDIKKIVLMLIAASMIIGTASAGYGPAPAPASAATVSYTEQDTTPDIYVYGNPASIITGFENYFSTSITGSTWTDPDGRLAIINDGDFMLIETEDATTEFCIVFASDKNDGYARVYVDGNKVWSGNTYSNVELTQSIDKQTIRTLKITGLENVRHSIKIKNANCNNFDVTVYKYGYDLPEDPGENGGTEEIPEFPTIALPVAAIIGLAFIFHKREE</sequence>
<evidence type="ECO:0000313" key="3">
    <source>
        <dbReference type="Proteomes" id="UP000198535"/>
    </source>
</evidence>
<dbReference type="InterPro" id="IPR017474">
    <property type="entry name" value="PEF_CTERM_C"/>
</dbReference>
<accession>A0A1I4NFW7</accession>
<proteinExistence type="predicted"/>
<feature type="domain" description="PEF-CTERM protein sorting" evidence="1">
    <location>
        <begin position="193"/>
        <end position="217"/>
    </location>
</feature>
<evidence type="ECO:0000259" key="1">
    <source>
        <dbReference type="Pfam" id="PF26596"/>
    </source>
</evidence>
<dbReference type="STRING" id="487685.SAMN04488696_0015"/>
<dbReference type="Gene3D" id="2.60.120.260">
    <property type="entry name" value="Galactose-binding domain-like"/>
    <property type="match status" value="1"/>
</dbReference>
<name>A0A1I4NFW7_9EURY</name>